<reference evidence="1" key="1">
    <citation type="submission" date="2022-10" db="EMBL/GenBank/DDBJ databases">
        <title>Genome Sequence of Xylaria curta.</title>
        <authorList>
            <person name="Buettner E."/>
        </authorList>
    </citation>
    <scope>NUCLEOTIDE SEQUENCE</scope>
    <source>
        <strain evidence="1">Babe10</strain>
    </source>
</reference>
<sequence length="477" mass="53081">MVGVPGRSKGCSTCRRRKKGCDKKRPVCTQCSSAGLECGGYERETIFLNHTQGTEAKAIPVVYQKGNQGRSEDVTAGVTDIVLPNGLAQTAYIEKYISIFLAKYLPAGRCLTTNRLRSSGDWIEIAHRLHTSDKATQLSLLSLGLFAAGESQYAIQSYCFALRKLQTTLSVPRRAQDNSTLATCHILSLYEVFHGAEDNVLLQGSRWRSHLNGLVAVIEARSPDAYQSGVSHQLFTEGRYSLLVAAIKDRHRFPLNTPEWRTIPWEKEPKSLMDKIYDIMADLSEILADTDEMRRCDDPVQKTNLHGEVLRACWCLNENLQSWLTDVGPLTDFYDSNGVLNDPAGPSDMLLAHMTIVYWAVCVILYSTLISLHDPPLSEIPINIDPLPYLQGLAKALPYFWSPNAGLCGSNLAAWPWGICLHAAYATPQRYSREITLLEQFAWQQNGAIAVVRFLDSLQRTSAEPEMAKLDGRPGSK</sequence>
<organism evidence="1 2">
    <name type="scientific">Xylaria curta</name>
    <dbReference type="NCBI Taxonomy" id="42375"/>
    <lineage>
        <taxon>Eukaryota</taxon>
        <taxon>Fungi</taxon>
        <taxon>Dikarya</taxon>
        <taxon>Ascomycota</taxon>
        <taxon>Pezizomycotina</taxon>
        <taxon>Sordariomycetes</taxon>
        <taxon>Xylariomycetidae</taxon>
        <taxon>Xylariales</taxon>
        <taxon>Xylariaceae</taxon>
        <taxon>Xylaria</taxon>
    </lineage>
</organism>
<gene>
    <name evidence="1" type="ORF">NUW58_g8615</name>
</gene>
<keyword evidence="2" id="KW-1185">Reference proteome</keyword>
<evidence type="ECO:0000313" key="2">
    <source>
        <dbReference type="Proteomes" id="UP001143856"/>
    </source>
</evidence>
<name>A0ACC1N813_9PEZI</name>
<dbReference type="Proteomes" id="UP001143856">
    <property type="component" value="Unassembled WGS sequence"/>
</dbReference>
<dbReference type="EMBL" id="JAPDGR010002700">
    <property type="protein sequence ID" value="KAJ2974583.1"/>
    <property type="molecule type" value="Genomic_DNA"/>
</dbReference>
<accession>A0ACC1N813</accession>
<comment type="caution">
    <text evidence="1">The sequence shown here is derived from an EMBL/GenBank/DDBJ whole genome shotgun (WGS) entry which is preliminary data.</text>
</comment>
<protein>
    <submittedName>
        <fullName evidence="1">Uncharacterized protein</fullName>
    </submittedName>
</protein>
<evidence type="ECO:0000313" key="1">
    <source>
        <dbReference type="EMBL" id="KAJ2974583.1"/>
    </source>
</evidence>
<proteinExistence type="predicted"/>